<protein>
    <submittedName>
        <fullName evidence="8">Choline-sulfatase</fullName>
        <ecNumber evidence="8">3.1.6.6</ecNumber>
    </submittedName>
</protein>
<gene>
    <name evidence="8" type="primary">betC_5</name>
    <name evidence="8" type="ORF">Pan44_13320</name>
</gene>
<dbReference type="PROSITE" id="PS00523">
    <property type="entry name" value="SULFATASE_1"/>
    <property type="match status" value="1"/>
</dbReference>
<dbReference type="KEGG" id="ccos:Pan44_13320"/>
<feature type="chain" id="PRO_5022109747" evidence="6">
    <location>
        <begin position="22"/>
        <end position="470"/>
    </location>
</feature>
<keyword evidence="6" id="KW-0732">Signal</keyword>
<keyword evidence="3 8" id="KW-0378">Hydrolase</keyword>
<dbReference type="EC" id="3.1.6.6" evidence="8"/>
<dbReference type="InterPro" id="IPR017850">
    <property type="entry name" value="Alkaline_phosphatase_core_sf"/>
</dbReference>
<evidence type="ECO:0000259" key="7">
    <source>
        <dbReference type="Pfam" id="PF00884"/>
    </source>
</evidence>
<evidence type="ECO:0000256" key="3">
    <source>
        <dbReference type="ARBA" id="ARBA00022801"/>
    </source>
</evidence>
<name>A0A517SB64_9PLAN</name>
<dbReference type="GO" id="GO:0004065">
    <property type="term" value="F:arylsulfatase activity"/>
    <property type="evidence" value="ECO:0007669"/>
    <property type="project" value="TreeGrafter"/>
</dbReference>
<dbReference type="EMBL" id="CP036271">
    <property type="protein sequence ID" value="QDT53316.1"/>
    <property type="molecule type" value="Genomic_DNA"/>
</dbReference>
<dbReference type="PANTHER" id="PTHR42693">
    <property type="entry name" value="ARYLSULFATASE FAMILY MEMBER"/>
    <property type="match status" value="1"/>
</dbReference>
<feature type="domain" description="Sulfatase N-terminal" evidence="7">
    <location>
        <begin position="24"/>
        <end position="317"/>
    </location>
</feature>
<dbReference type="OrthoDB" id="9783154at2"/>
<dbReference type="Proteomes" id="UP000315700">
    <property type="component" value="Chromosome"/>
</dbReference>
<dbReference type="GO" id="GO:0047753">
    <property type="term" value="F:choline-sulfatase activity"/>
    <property type="evidence" value="ECO:0007669"/>
    <property type="project" value="UniProtKB-EC"/>
</dbReference>
<reference evidence="8 9" key="1">
    <citation type="submission" date="2019-02" db="EMBL/GenBank/DDBJ databases">
        <title>Deep-cultivation of Planctomycetes and their phenomic and genomic characterization uncovers novel biology.</title>
        <authorList>
            <person name="Wiegand S."/>
            <person name="Jogler M."/>
            <person name="Boedeker C."/>
            <person name="Pinto D."/>
            <person name="Vollmers J."/>
            <person name="Rivas-Marin E."/>
            <person name="Kohn T."/>
            <person name="Peeters S.H."/>
            <person name="Heuer A."/>
            <person name="Rast P."/>
            <person name="Oberbeckmann S."/>
            <person name="Bunk B."/>
            <person name="Jeske O."/>
            <person name="Meyerdierks A."/>
            <person name="Storesund J.E."/>
            <person name="Kallscheuer N."/>
            <person name="Luecker S."/>
            <person name="Lage O.M."/>
            <person name="Pohl T."/>
            <person name="Merkel B.J."/>
            <person name="Hornburger P."/>
            <person name="Mueller R.-W."/>
            <person name="Bruemmer F."/>
            <person name="Labrenz M."/>
            <person name="Spormann A.M."/>
            <person name="Op den Camp H."/>
            <person name="Overmann J."/>
            <person name="Amann R."/>
            <person name="Jetten M.S.M."/>
            <person name="Mascher T."/>
            <person name="Medema M.H."/>
            <person name="Devos D.P."/>
            <person name="Kaster A.-K."/>
            <person name="Ovreas L."/>
            <person name="Rohde M."/>
            <person name="Galperin M.Y."/>
            <person name="Jogler C."/>
        </authorList>
    </citation>
    <scope>NUCLEOTIDE SEQUENCE [LARGE SCALE GENOMIC DNA]</scope>
    <source>
        <strain evidence="8 9">Pan44</strain>
    </source>
</reference>
<dbReference type="SUPFAM" id="SSF53649">
    <property type="entry name" value="Alkaline phosphatase-like"/>
    <property type="match status" value="1"/>
</dbReference>
<dbReference type="PANTHER" id="PTHR42693:SF53">
    <property type="entry name" value="ENDO-4-O-SULFATASE"/>
    <property type="match status" value="1"/>
</dbReference>
<dbReference type="InParanoid" id="A0A517SB64"/>
<dbReference type="Pfam" id="PF00884">
    <property type="entry name" value="Sulfatase"/>
    <property type="match status" value="1"/>
</dbReference>
<comment type="similarity">
    <text evidence="1">Belongs to the sulfatase family.</text>
</comment>
<dbReference type="Gene3D" id="3.30.1120.10">
    <property type="match status" value="1"/>
</dbReference>
<keyword evidence="2" id="KW-0479">Metal-binding</keyword>
<dbReference type="InterPro" id="IPR024607">
    <property type="entry name" value="Sulfatase_CS"/>
</dbReference>
<feature type="signal peptide" evidence="6">
    <location>
        <begin position="1"/>
        <end position="21"/>
    </location>
</feature>
<sequence length="470" mass="52148" precursor="true">MIRTALIALIVGLLLAKPTHAAPPNFVLCMADDQGWGDMAYNGHPALKTPVFDELAKSAWRFDRFYAAAPVCSPTRASVMTGRTPNRMGAFSWGWTLRPQEITVAEALKSAGYATGHFGKWHLGSLRADSPVSPGQSGFDTWLSSPNFFEIDPWMCDNGKAVQMKGEGSEVIVARALRFIEQQQQAGKPFLAVIWFGSPHNPHVGIEQDLALYQDQPKKQRHFLAEITAMDRAMGQLRDGLRQHKAAENTLLWYCSDNGAIPEGSTGGLRGKKGNLYEGGLRVPALMEWPARLKDHRRIDVPCCTVDIYPTLIELAGTKVEKQPVLDGISLVPLLDGQLSKRNKPIGFWDYATRGLPAKSADLLQELAAEQAAGQQRPAAEAEPIHPDQLRTDYPDDTFPRHSAWLDGDWKLHRIEPPNGKLKWELYNLKEDEKETTDLLAKEPDRAAKMQTDLQTWLKSVVASLNGADN</sequence>
<proteinExistence type="inferred from homology"/>
<dbReference type="InterPro" id="IPR050738">
    <property type="entry name" value="Sulfatase"/>
</dbReference>
<dbReference type="GO" id="GO:0046872">
    <property type="term" value="F:metal ion binding"/>
    <property type="evidence" value="ECO:0007669"/>
    <property type="project" value="UniProtKB-KW"/>
</dbReference>
<evidence type="ECO:0000256" key="5">
    <source>
        <dbReference type="SAM" id="MobiDB-lite"/>
    </source>
</evidence>
<evidence type="ECO:0000256" key="2">
    <source>
        <dbReference type="ARBA" id="ARBA00022723"/>
    </source>
</evidence>
<evidence type="ECO:0000256" key="4">
    <source>
        <dbReference type="ARBA" id="ARBA00022837"/>
    </source>
</evidence>
<dbReference type="Gene3D" id="3.40.720.10">
    <property type="entry name" value="Alkaline Phosphatase, subunit A"/>
    <property type="match status" value="1"/>
</dbReference>
<feature type="region of interest" description="Disordered" evidence="5">
    <location>
        <begin position="370"/>
        <end position="389"/>
    </location>
</feature>
<evidence type="ECO:0000313" key="8">
    <source>
        <dbReference type="EMBL" id="QDT53316.1"/>
    </source>
</evidence>
<accession>A0A517SB64</accession>
<keyword evidence="4" id="KW-0106">Calcium</keyword>
<dbReference type="AlphaFoldDB" id="A0A517SB64"/>
<keyword evidence="9" id="KW-1185">Reference proteome</keyword>
<dbReference type="RefSeq" id="WP_145028434.1">
    <property type="nucleotide sequence ID" value="NZ_CP036271.1"/>
</dbReference>
<organism evidence="8 9">
    <name type="scientific">Caulifigura coniformis</name>
    <dbReference type="NCBI Taxonomy" id="2527983"/>
    <lineage>
        <taxon>Bacteria</taxon>
        <taxon>Pseudomonadati</taxon>
        <taxon>Planctomycetota</taxon>
        <taxon>Planctomycetia</taxon>
        <taxon>Planctomycetales</taxon>
        <taxon>Planctomycetaceae</taxon>
        <taxon>Caulifigura</taxon>
    </lineage>
</organism>
<evidence type="ECO:0000256" key="1">
    <source>
        <dbReference type="ARBA" id="ARBA00008779"/>
    </source>
</evidence>
<evidence type="ECO:0000313" key="9">
    <source>
        <dbReference type="Proteomes" id="UP000315700"/>
    </source>
</evidence>
<evidence type="ECO:0000256" key="6">
    <source>
        <dbReference type="SAM" id="SignalP"/>
    </source>
</evidence>
<dbReference type="InterPro" id="IPR000917">
    <property type="entry name" value="Sulfatase_N"/>
</dbReference>